<dbReference type="RefSeq" id="WP_110189552.1">
    <property type="nucleotide sequence ID" value="NZ_CP177354.1"/>
</dbReference>
<dbReference type="InterPro" id="IPR017650">
    <property type="entry name" value="Arginine_N-succinylTrfase"/>
</dbReference>
<comment type="caution">
    <text evidence="5">The sequence shown here is derived from an EMBL/GenBank/DDBJ whole genome shotgun (WGS) entry which is preliminary data.</text>
</comment>
<keyword evidence="3" id="KW-0012">Acyltransferase</keyword>
<dbReference type="PANTHER" id="PTHR30420:SF1">
    <property type="entry name" value="ARGININE N-SUCCINYLTRANSFERASE"/>
    <property type="match status" value="1"/>
</dbReference>
<protein>
    <recommendedName>
        <fullName evidence="4">Arginine N-succinyltransferase</fullName>
        <ecNumber evidence="4">2.3.1.109</ecNumber>
    </recommendedName>
</protein>
<evidence type="ECO:0000256" key="1">
    <source>
        <dbReference type="ARBA" id="ARBA00022503"/>
    </source>
</evidence>
<keyword evidence="6" id="KW-1185">Reference proteome</keyword>
<dbReference type="Gene3D" id="2.40.40.20">
    <property type="match status" value="1"/>
</dbReference>
<accession>A0ABX5LU04</accession>
<reference evidence="5 6" key="1">
    <citation type="submission" date="2015-03" db="EMBL/GenBank/DDBJ databases">
        <authorList>
            <person name="Krishnan R."/>
            <person name="Midha S."/>
            <person name="Patil P.B."/>
            <person name="Rameshkumar N."/>
        </authorList>
    </citation>
    <scope>NUCLEOTIDE SEQUENCE [LARGE SCALE GENOMIC DNA]</scope>
    <source>
        <strain evidence="5 6">L1E11</strain>
    </source>
</reference>
<dbReference type="EMBL" id="LAPT01000128">
    <property type="protein sequence ID" value="PXF29075.1"/>
    <property type="molecule type" value="Genomic_DNA"/>
</dbReference>
<gene>
    <name evidence="5" type="ORF">WH50_22855</name>
</gene>
<name>A0ABX5LU04_9GAMM</name>
<evidence type="ECO:0000313" key="5">
    <source>
        <dbReference type="EMBL" id="PXF29075.1"/>
    </source>
</evidence>
<dbReference type="SUPFAM" id="SSF55729">
    <property type="entry name" value="Acyl-CoA N-acyltransferases (Nat)"/>
    <property type="match status" value="1"/>
</dbReference>
<evidence type="ECO:0000256" key="3">
    <source>
        <dbReference type="ARBA" id="ARBA00023315"/>
    </source>
</evidence>
<dbReference type="NCBIfam" id="TIGR03243">
    <property type="entry name" value="arg_catab_AOST"/>
    <property type="match status" value="1"/>
</dbReference>
<proteinExistence type="predicted"/>
<dbReference type="Proteomes" id="UP000248090">
    <property type="component" value="Unassembled WGS sequence"/>
</dbReference>
<keyword evidence="1" id="KW-0056">Arginine metabolism</keyword>
<evidence type="ECO:0000256" key="2">
    <source>
        <dbReference type="ARBA" id="ARBA00022679"/>
    </source>
</evidence>
<evidence type="ECO:0000256" key="4">
    <source>
        <dbReference type="NCBIfam" id="TIGR03244"/>
    </source>
</evidence>
<dbReference type="Pfam" id="PF04958">
    <property type="entry name" value="AstA"/>
    <property type="match status" value="1"/>
</dbReference>
<keyword evidence="2" id="KW-0808">Transferase</keyword>
<dbReference type="NCBIfam" id="TIGR03244">
    <property type="entry name" value="arg_catab_AstA"/>
    <property type="match status" value="1"/>
</dbReference>
<dbReference type="EC" id="2.3.1.109" evidence="4"/>
<dbReference type="InterPro" id="IPR007041">
    <property type="entry name" value="Arg_succinylTrfase_AstA/AruG"/>
</dbReference>
<sequence>MMFVRPVDRGDMQALLALARKTGVGFTSLQPDENKIRERLLRAEATLRGELEPADQGYLFALEDSASGKVVGICGIEVAVGLKEPWYNFRLGKLSQMSRELGVNQQLDVLFLSNDHAGYSELCTLFLDPDWRHSRNGQLLSKSRLLFIAAFRQRFARKLVAEMRGVSDEQGNSPFWEGVGRHFFNIDFARADYLTGIGEKTFIAELMPRFPVYIPLLVSSAQQAIGKVHPHTAPARAMLEAEGLRYEGYVDIFDGGATLEAYIDELRIVRDSRLYRCEHRDDVAFATATQPYLLSNDAGLGFRAIQAELPVSVEVLPLTSSQLLALGVEPGAMVRSVPLSPC</sequence>
<evidence type="ECO:0000313" key="6">
    <source>
        <dbReference type="Proteomes" id="UP000248090"/>
    </source>
</evidence>
<dbReference type="InterPro" id="IPR016181">
    <property type="entry name" value="Acyl_CoA_acyltransferase"/>
</dbReference>
<organism evidence="5 6">
    <name type="scientific">Pokkaliibacter plantistimulans</name>
    <dbReference type="NCBI Taxonomy" id="1635171"/>
    <lineage>
        <taxon>Bacteria</taxon>
        <taxon>Pseudomonadati</taxon>
        <taxon>Pseudomonadota</taxon>
        <taxon>Gammaproteobacteria</taxon>
        <taxon>Oceanospirillales</taxon>
        <taxon>Balneatrichaceae</taxon>
        <taxon>Pokkaliibacter</taxon>
    </lineage>
</organism>
<dbReference type="PANTHER" id="PTHR30420">
    <property type="entry name" value="N-SUCCINYLARGININE DIHYDROLASE"/>
    <property type="match status" value="1"/>
</dbReference>